<sequence length="466" mass="52534">MEKVPGMLSFAAEHAGNERISEVGSVLLRDRYNDQEAEDFLRDSRARFLDLGRKIDESVAKGKLIYLEDGEGDDNWQSLLGALDGIAPELIMTRGGYYKIRLELTRLNWQRFYAVAGQDHPPLIMPIHGSTDGYGTFDTSEGRTDFTPEQLDELREQSKNEAQLAAEIEETKQEVIKRLAKNEFTTIVTKTSASGLAEMISKAGARDKVAIIWTGFMRYEPKDHTFQTKFNFLKNVEASKALLASGVPIVISTPRLNNAEFGAIVASNAALIYSRLSPDVADDFKGFERLEELASPPEGTFAHRLVGQWDAFRVIQEAKLSNYQARFAQLLRQEEKGQPVNQAEKKKLEKYFKFNLPTKWNKIEAAMRAQTDHTKASQAPFRDLCPIDLYAHPIIKGSIRDHSVVEVVAADIKLATKDLYDVTPSSNSNTFIVTKFHTDLFSRDTQRSINWMANGEPLDRSEIPQH</sequence>
<dbReference type="EMBL" id="LAVV01014749">
    <property type="protein sequence ID" value="KNZ44474.1"/>
    <property type="molecule type" value="Genomic_DNA"/>
</dbReference>
<keyword evidence="2" id="KW-1185">Reference proteome</keyword>
<comment type="caution">
    <text evidence="1">The sequence shown here is derived from an EMBL/GenBank/DDBJ whole genome shotgun (WGS) entry which is preliminary data.</text>
</comment>
<evidence type="ECO:0000313" key="2">
    <source>
        <dbReference type="Proteomes" id="UP000037035"/>
    </source>
</evidence>
<gene>
    <name evidence="1" type="ORF">VP01_912g5</name>
</gene>
<dbReference type="Proteomes" id="UP000037035">
    <property type="component" value="Unassembled WGS sequence"/>
</dbReference>
<proteinExistence type="predicted"/>
<dbReference type="AlphaFoldDB" id="A0A0L6U7I7"/>
<dbReference type="VEuPathDB" id="FungiDB:VP01_912g5"/>
<name>A0A0L6U7I7_9BASI</name>
<evidence type="ECO:0000313" key="1">
    <source>
        <dbReference type="EMBL" id="KNZ44474.1"/>
    </source>
</evidence>
<organism evidence="1 2">
    <name type="scientific">Puccinia sorghi</name>
    <dbReference type="NCBI Taxonomy" id="27349"/>
    <lineage>
        <taxon>Eukaryota</taxon>
        <taxon>Fungi</taxon>
        <taxon>Dikarya</taxon>
        <taxon>Basidiomycota</taxon>
        <taxon>Pucciniomycotina</taxon>
        <taxon>Pucciniomycetes</taxon>
        <taxon>Pucciniales</taxon>
        <taxon>Pucciniaceae</taxon>
        <taxon>Puccinia</taxon>
    </lineage>
</organism>
<accession>A0A0L6U7I7</accession>
<reference evidence="1 2" key="1">
    <citation type="submission" date="2015-08" db="EMBL/GenBank/DDBJ databases">
        <title>Next Generation Sequencing and Analysis of the Genome of Puccinia sorghi L Schw, the Causal Agent of Maize Common Rust.</title>
        <authorList>
            <person name="Rochi L."/>
            <person name="Burguener G."/>
            <person name="Darino M."/>
            <person name="Turjanski A."/>
            <person name="Kreff E."/>
            <person name="Dieguez M.J."/>
            <person name="Sacco F."/>
        </authorList>
    </citation>
    <scope>NUCLEOTIDE SEQUENCE [LARGE SCALE GENOMIC DNA]</scope>
    <source>
        <strain evidence="1 2">RO10H11247</strain>
    </source>
</reference>
<protein>
    <submittedName>
        <fullName evidence="1">Uncharacterized protein</fullName>
    </submittedName>
</protein>
<dbReference type="OrthoDB" id="2496977at2759"/>